<name>Q07JF9_RHOP5</name>
<organism evidence="2">
    <name type="scientific">Rhodopseudomonas palustris (strain BisA53)</name>
    <dbReference type="NCBI Taxonomy" id="316055"/>
    <lineage>
        <taxon>Bacteria</taxon>
        <taxon>Pseudomonadati</taxon>
        <taxon>Pseudomonadota</taxon>
        <taxon>Alphaproteobacteria</taxon>
        <taxon>Hyphomicrobiales</taxon>
        <taxon>Nitrobacteraceae</taxon>
        <taxon>Rhodopseudomonas</taxon>
    </lineage>
</organism>
<dbReference type="eggNOG" id="ENOG5032B4J">
    <property type="taxonomic scope" value="Bacteria"/>
</dbReference>
<feature type="region of interest" description="Disordered" evidence="1">
    <location>
        <begin position="1"/>
        <end position="58"/>
    </location>
</feature>
<dbReference type="EMBL" id="CP000463">
    <property type="protein sequence ID" value="ABJ07925.1"/>
    <property type="molecule type" value="Genomic_DNA"/>
</dbReference>
<dbReference type="HOGENOM" id="CLU_296109_0_0_5"/>
<protein>
    <submittedName>
        <fullName evidence="2">Uncharacterized protein</fullName>
    </submittedName>
</protein>
<dbReference type="OrthoDB" id="8995325at2"/>
<proteinExistence type="predicted"/>
<sequence>MMDQDPPRTVQSLFGKTIDTPDPGSTGAAEPTGSKAGNPASTVKVGAGDPSPILPETPLPTVQVNNGEALASQPDKPSDSIGKRAAESTILKLPGPDGVGRKLSYRRTDMASVSRHHRGWADINALIEDVALDAVDRDLRIIFLVARVNDLEPARRLAGALGDGRPMQRSDEGPGLEPFRFDEIIEAIDAALAETDAAGAVFIDTVSVTALDGTFPAAVLRWAGGSVDESEEDPSSRLRARNSRLLVLVVAETGCSVMPLLEAQPQPQSVLLPWTGSWLARNARSLGFVEAELDRSVGRELRNAACVYDSASGEREKVLHLLLLQIEGGNEEADGPTALGDHIKKKIQESKTGKRALADEAHARFLDVMRSDDDPIYGGPIGRTILLVALLVPDRPATAVLGLCRYLLPEGPARTTCLTAVLRQTWQSGVEDDRRLRQPARSPPGWNAVFDDVSDRVVDEIGLVLGQKGNLERGKKLTWLDAKKSLLAQNGRLMELARRVLTQAPATAMPITIMPVLIDLAMALYRLDGGYLSMHDLVSIFAGMRQGETDLAVVSFAESELLNTILKEHAPQVRLIGAQGALSGLQALAESQISEVLLAKQSFEKSSRSTLDELIYRLRGEAAGRLRNVLESWTEHGQVGDEELEDFLDDLFDRIPAESALVVQAYLVLYGPCPKTAILGRATLGLFADLGRVHFTDRFRSFRETSGDVLTAALRGGDRRVADVDQWADALWVAADNAPFRSYGKALAIWLDDLLSTWEIPAMAQDLHHPHRDAGLLPRLMIRSTDPRAGVEFDLLGRLFRRTPNEGLEALQTLAFLAGGPRDDTAPALRLLDMIRRRIDDIFWIMVEEIDRKEAETRGLRLDQLETIVWSTLSRHYKLALVLDSESASQAILGQIDAPEATRSDSRGLLDLYAPATLMFWRFSKFETRALVPGEDDYDALLATLDRVAKAISPPEHYQRTRVAWAALTDVQEQLVAYFRSQRCSRTLARHEERLACWRAVKGYLFPAVLSVVKSTGEVR</sequence>
<accession>Q07JF9</accession>
<reference evidence="2" key="1">
    <citation type="submission" date="2006-09" db="EMBL/GenBank/DDBJ databases">
        <title>Complete sequence of Rhodopseudomonas palustris BisA53.</title>
        <authorList>
            <consortium name="US DOE Joint Genome Institute"/>
            <person name="Copeland A."/>
            <person name="Lucas S."/>
            <person name="Lapidus A."/>
            <person name="Barry K."/>
            <person name="Detter J.C."/>
            <person name="Glavina del Rio T."/>
            <person name="Hammon N."/>
            <person name="Israni S."/>
            <person name="Dalin E."/>
            <person name="Tice H."/>
            <person name="Pitluck S."/>
            <person name="Chain P."/>
            <person name="Malfatti S."/>
            <person name="Shin M."/>
            <person name="Vergez L."/>
            <person name="Schmutz J."/>
            <person name="Larimer F."/>
            <person name="Land M."/>
            <person name="Hauser L."/>
            <person name="Pelletier D.A."/>
            <person name="Kyrpides N."/>
            <person name="Kim E."/>
            <person name="Harwood C.S."/>
            <person name="Oda Y."/>
            <person name="Richardson P."/>
        </authorList>
    </citation>
    <scope>NUCLEOTIDE SEQUENCE [LARGE SCALE GENOMIC DNA]</scope>
    <source>
        <strain evidence="2">BisA53</strain>
    </source>
</reference>
<dbReference type="STRING" id="316055.RPE_3999"/>
<feature type="region of interest" description="Disordered" evidence="1">
    <location>
        <begin position="69"/>
        <end position="88"/>
    </location>
</feature>
<evidence type="ECO:0000256" key="1">
    <source>
        <dbReference type="SAM" id="MobiDB-lite"/>
    </source>
</evidence>
<evidence type="ECO:0000313" key="2">
    <source>
        <dbReference type="EMBL" id="ABJ07925.1"/>
    </source>
</evidence>
<dbReference type="KEGG" id="rpe:RPE_3999"/>
<feature type="compositionally biased region" description="Basic and acidic residues" evidence="1">
    <location>
        <begin position="76"/>
        <end position="86"/>
    </location>
</feature>
<gene>
    <name evidence="2" type="ordered locus">RPE_3999</name>
</gene>
<dbReference type="AlphaFoldDB" id="Q07JF9"/>